<organism evidence="1">
    <name type="scientific">Tetraselmis sp. GSL018</name>
    <dbReference type="NCBI Taxonomy" id="582737"/>
    <lineage>
        <taxon>Eukaryota</taxon>
        <taxon>Viridiplantae</taxon>
        <taxon>Chlorophyta</taxon>
        <taxon>core chlorophytes</taxon>
        <taxon>Chlorodendrophyceae</taxon>
        <taxon>Chlorodendrales</taxon>
        <taxon>Chlorodendraceae</taxon>
        <taxon>Tetraselmis</taxon>
    </lineage>
</organism>
<protein>
    <submittedName>
        <fullName evidence="1">Uncharacterized protein</fullName>
    </submittedName>
</protein>
<proteinExistence type="predicted"/>
<dbReference type="EMBL" id="GBEZ01022999">
    <property type="protein sequence ID" value="JAC63865.1"/>
    <property type="molecule type" value="Transcribed_RNA"/>
</dbReference>
<accession>A0A061QZH5</accession>
<gene>
    <name evidence="1" type="ORF">TSPGSL018_19592</name>
</gene>
<feature type="non-terminal residue" evidence="1">
    <location>
        <position position="68"/>
    </location>
</feature>
<dbReference type="AlphaFoldDB" id="A0A061QZH5"/>
<sequence length="68" mass="7436">FCSFACIKSAPVAKDQFRFRHCCLKYLAFGFPPTSGSMAATVFYDGGFWFKAVSGAIFFADKLFSLGG</sequence>
<name>A0A061QZH5_9CHLO</name>
<reference evidence="1" key="1">
    <citation type="submission" date="2014-05" db="EMBL/GenBank/DDBJ databases">
        <title>The transcriptome of the halophilic microalga Tetraselmis sp. GSL018 isolated from the Great Salt Lake, Utah.</title>
        <authorList>
            <person name="Jinkerson R.E."/>
            <person name="D'Adamo S."/>
            <person name="Posewitz M.C."/>
        </authorList>
    </citation>
    <scope>NUCLEOTIDE SEQUENCE</scope>
    <source>
        <strain evidence="1">GSL018</strain>
    </source>
</reference>
<evidence type="ECO:0000313" key="1">
    <source>
        <dbReference type="EMBL" id="JAC63865.1"/>
    </source>
</evidence>
<feature type="non-terminal residue" evidence="1">
    <location>
        <position position="1"/>
    </location>
</feature>